<protein>
    <submittedName>
        <fullName evidence="1">Uncharacterized protein</fullName>
    </submittedName>
</protein>
<organism evidence="1 2">
    <name type="scientific">Microcystis aeruginosa NIES-2521</name>
    <dbReference type="NCBI Taxonomy" id="2303983"/>
    <lineage>
        <taxon>Bacteria</taxon>
        <taxon>Bacillati</taxon>
        <taxon>Cyanobacteriota</taxon>
        <taxon>Cyanophyceae</taxon>
        <taxon>Oscillatoriophycideae</taxon>
        <taxon>Chroococcales</taxon>
        <taxon>Microcystaceae</taxon>
        <taxon>Microcystis</taxon>
    </lineage>
</organism>
<gene>
    <name evidence="1" type="ORF">MiTs_00260</name>
</gene>
<comment type="caution">
    <text evidence="1">The sequence shown here is derived from an EMBL/GenBank/DDBJ whole genome shotgun (WGS) entry which is preliminary data.</text>
</comment>
<evidence type="ECO:0000313" key="1">
    <source>
        <dbReference type="EMBL" id="GCA78282.1"/>
    </source>
</evidence>
<name>A0A5A5RYT5_MICAE</name>
<dbReference type="Proteomes" id="UP000324689">
    <property type="component" value="Unassembled WGS sequence"/>
</dbReference>
<sequence>MITITDSVIQRIIRKFILLKIIKMRLLCENSLTIAPI</sequence>
<dbReference type="EMBL" id="BHVQ01000002">
    <property type="protein sequence ID" value="GCA78282.1"/>
    <property type="molecule type" value="Genomic_DNA"/>
</dbReference>
<accession>A0A5A5RYT5</accession>
<dbReference type="AlphaFoldDB" id="A0A5A5RYT5"/>
<evidence type="ECO:0000313" key="2">
    <source>
        <dbReference type="Proteomes" id="UP000324689"/>
    </source>
</evidence>
<proteinExistence type="predicted"/>
<reference evidence="1 2" key="1">
    <citation type="submission" date="2018-09" db="EMBL/GenBank/DDBJ databases">
        <title>Evolutionary history of phycoerythrin pigmentation in the water bloom-forming cyanobacterium Microcystis aeruginosa.</title>
        <authorList>
            <person name="Tanabe Y."/>
            <person name="Tanabe Y."/>
            <person name="Yamaguchi H."/>
        </authorList>
    </citation>
    <scope>NUCLEOTIDE SEQUENCE [LARGE SCALE GENOMIC DNA]</scope>
    <source>
        <strain evidence="1 2">NIES-2521</strain>
    </source>
</reference>